<reference evidence="2" key="1">
    <citation type="submission" date="2015-07" db="EMBL/GenBank/DDBJ databases">
        <title>MeaNS - Measles Nucleotide Surveillance Program.</title>
        <authorList>
            <person name="Tran T."/>
            <person name="Druce J."/>
        </authorList>
    </citation>
    <scope>NUCLEOTIDE SEQUENCE</scope>
    <source>
        <strain evidence="2">UCB-OBI-ISO-001</strain>
        <tissue evidence="2">Gonad</tissue>
    </source>
</reference>
<protein>
    <submittedName>
        <fullName evidence="2">Uncharacterized protein</fullName>
    </submittedName>
</protein>
<keyword evidence="1" id="KW-0812">Transmembrane</keyword>
<keyword evidence="1" id="KW-1133">Transmembrane helix</keyword>
<gene>
    <name evidence="2" type="ORF">OCBIM_22021476mg</name>
</gene>
<dbReference type="AlphaFoldDB" id="A0A0L8FHG5"/>
<organism evidence="2">
    <name type="scientific">Octopus bimaculoides</name>
    <name type="common">California two-spotted octopus</name>
    <dbReference type="NCBI Taxonomy" id="37653"/>
    <lineage>
        <taxon>Eukaryota</taxon>
        <taxon>Metazoa</taxon>
        <taxon>Spiralia</taxon>
        <taxon>Lophotrochozoa</taxon>
        <taxon>Mollusca</taxon>
        <taxon>Cephalopoda</taxon>
        <taxon>Coleoidea</taxon>
        <taxon>Octopodiformes</taxon>
        <taxon>Octopoda</taxon>
        <taxon>Incirrata</taxon>
        <taxon>Octopodidae</taxon>
        <taxon>Octopus</taxon>
    </lineage>
</organism>
<keyword evidence="1" id="KW-0472">Membrane</keyword>
<evidence type="ECO:0000313" key="2">
    <source>
        <dbReference type="EMBL" id="KOF62866.1"/>
    </source>
</evidence>
<evidence type="ECO:0000256" key="1">
    <source>
        <dbReference type="SAM" id="Phobius"/>
    </source>
</evidence>
<proteinExistence type="predicted"/>
<name>A0A0L8FHG5_OCTBM</name>
<dbReference type="EMBL" id="KQ432165">
    <property type="protein sequence ID" value="KOF62866.1"/>
    <property type="molecule type" value="Genomic_DNA"/>
</dbReference>
<sequence length="95" mass="11042">MCYKQLSHVRTNMIKATIFVLLLAIIFYYSLRKLIHENFLQEGKSPGNIYINQKNILHEIKQYTGPENTKAISKEPLVDSKFDVQPIMEGSKKNK</sequence>
<feature type="transmembrane region" description="Helical" evidence="1">
    <location>
        <begin position="12"/>
        <end position="31"/>
    </location>
</feature>
<accession>A0A0L8FHG5</accession>